<feature type="compositionally biased region" description="Basic and acidic residues" evidence="1">
    <location>
        <begin position="10"/>
        <end position="29"/>
    </location>
</feature>
<name>A0A914WAY7_9BILA</name>
<feature type="compositionally biased region" description="Basic and acidic residues" evidence="1">
    <location>
        <begin position="95"/>
        <end position="104"/>
    </location>
</feature>
<keyword evidence="2" id="KW-1185">Reference proteome</keyword>
<proteinExistence type="predicted"/>
<evidence type="ECO:0000256" key="1">
    <source>
        <dbReference type="SAM" id="MobiDB-lite"/>
    </source>
</evidence>
<protein>
    <submittedName>
        <fullName evidence="3">Uncharacterized protein</fullName>
    </submittedName>
</protein>
<sequence length="104" mass="11274">MFRRTGANNRLRDDADDARHARPTVRIEDESGDVNLASVKKATEKQPTTGNANSSPSISTSAATVAGFGLRRGPRRRPLGIIGSLPKRSIPPGRELLRERPQCA</sequence>
<dbReference type="Proteomes" id="UP000887566">
    <property type="component" value="Unplaced"/>
</dbReference>
<feature type="compositionally biased region" description="Polar residues" evidence="1">
    <location>
        <begin position="45"/>
        <end position="63"/>
    </location>
</feature>
<evidence type="ECO:0000313" key="3">
    <source>
        <dbReference type="WBParaSite" id="PSAMB.scaffold3598size17641.g22041.t1"/>
    </source>
</evidence>
<accession>A0A914WAY7</accession>
<organism evidence="2 3">
    <name type="scientific">Plectus sambesii</name>
    <dbReference type="NCBI Taxonomy" id="2011161"/>
    <lineage>
        <taxon>Eukaryota</taxon>
        <taxon>Metazoa</taxon>
        <taxon>Ecdysozoa</taxon>
        <taxon>Nematoda</taxon>
        <taxon>Chromadorea</taxon>
        <taxon>Plectida</taxon>
        <taxon>Plectina</taxon>
        <taxon>Plectoidea</taxon>
        <taxon>Plectidae</taxon>
        <taxon>Plectus</taxon>
    </lineage>
</organism>
<feature type="region of interest" description="Disordered" evidence="1">
    <location>
        <begin position="1"/>
        <end position="104"/>
    </location>
</feature>
<dbReference type="WBParaSite" id="PSAMB.scaffold3598size17641.g22041.t1">
    <property type="protein sequence ID" value="PSAMB.scaffold3598size17641.g22041.t1"/>
    <property type="gene ID" value="PSAMB.scaffold3598size17641.g22041"/>
</dbReference>
<reference evidence="3" key="1">
    <citation type="submission" date="2022-11" db="UniProtKB">
        <authorList>
            <consortium name="WormBaseParasite"/>
        </authorList>
    </citation>
    <scope>IDENTIFICATION</scope>
</reference>
<dbReference type="AlphaFoldDB" id="A0A914WAY7"/>
<evidence type="ECO:0000313" key="2">
    <source>
        <dbReference type="Proteomes" id="UP000887566"/>
    </source>
</evidence>